<gene>
    <name evidence="4" type="ORF">FGL95_11380</name>
</gene>
<feature type="compositionally biased region" description="Basic and acidic residues" evidence="1">
    <location>
        <begin position="223"/>
        <end position="232"/>
    </location>
</feature>
<comment type="caution">
    <text evidence="4">The sequence shown here is derived from an EMBL/GenBank/DDBJ whole genome shotgun (WGS) entry which is preliminary data.</text>
</comment>
<dbReference type="Proteomes" id="UP000535543">
    <property type="component" value="Unassembled WGS sequence"/>
</dbReference>
<evidence type="ECO:0000313" key="4">
    <source>
        <dbReference type="EMBL" id="NMN95635.1"/>
    </source>
</evidence>
<dbReference type="Pfam" id="PF10979">
    <property type="entry name" value="DUF2786"/>
    <property type="match status" value="1"/>
</dbReference>
<keyword evidence="5" id="KW-1185">Reference proteome</keyword>
<dbReference type="InterPro" id="IPR055592">
    <property type="entry name" value="DUF7168"/>
</dbReference>
<feature type="compositionally biased region" description="Low complexity" evidence="1">
    <location>
        <begin position="212"/>
        <end position="222"/>
    </location>
</feature>
<accession>A0A848K9P8</accession>
<reference evidence="4 5" key="2">
    <citation type="submission" date="2020-06" db="EMBL/GenBank/DDBJ databases">
        <title>Antribacter stalactiti gen. nov., sp. nov., a new member of the family Nacardiaceae isolated from a cave.</title>
        <authorList>
            <person name="Kim I.S."/>
        </authorList>
    </citation>
    <scope>NUCLEOTIDE SEQUENCE [LARGE SCALE GENOMIC DNA]</scope>
    <source>
        <strain evidence="4 5">YC2-7</strain>
    </source>
</reference>
<dbReference type="InterPro" id="IPR024498">
    <property type="entry name" value="DUF2786"/>
</dbReference>
<feature type="region of interest" description="Disordered" evidence="1">
    <location>
        <begin position="209"/>
        <end position="251"/>
    </location>
</feature>
<proteinExistence type="predicted"/>
<protein>
    <submittedName>
        <fullName evidence="4">DUF2786 domain-containing protein</fullName>
    </submittedName>
</protein>
<evidence type="ECO:0000256" key="1">
    <source>
        <dbReference type="SAM" id="MobiDB-lite"/>
    </source>
</evidence>
<organism evidence="4 5">
    <name type="scientific">Antrihabitans stalactiti</name>
    <dbReference type="NCBI Taxonomy" id="2584121"/>
    <lineage>
        <taxon>Bacteria</taxon>
        <taxon>Bacillati</taxon>
        <taxon>Actinomycetota</taxon>
        <taxon>Actinomycetes</taxon>
        <taxon>Mycobacteriales</taxon>
        <taxon>Nocardiaceae</taxon>
        <taxon>Antrihabitans</taxon>
    </lineage>
</organism>
<name>A0A848K9P8_9NOCA</name>
<evidence type="ECO:0000313" key="5">
    <source>
        <dbReference type="Proteomes" id="UP000535543"/>
    </source>
</evidence>
<dbReference type="EMBL" id="VCQU01000003">
    <property type="protein sequence ID" value="NMN95635.1"/>
    <property type="molecule type" value="Genomic_DNA"/>
</dbReference>
<evidence type="ECO:0000259" key="2">
    <source>
        <dbReference type="Pfam" id="PF10979"/>
    </source>
</evidence>
<dbReference type="AlphaFoldDB" id="A0A848K9P8"/>
<dbReference type="Pfam" id="PF23771">
    <property type="entry name" value="DUF7168"/>
    <property type="match status" value="1"/>
</dbReference>
<dbReference type="RefSeq" id="WP_169586685.1">
    <property type="nucleotide sequence ID" value="NZ_VCQU01000003.1"/>
</dbReference>
<evidence type="ECO:0000259" key="3">
    <source>
        <dbReference type="Pfam" id="PF23771"/>
    </source>
</evidence>
<sequence>MSSDKMLSRIGGLLRQAESTDNPHEADAFMAAAQRLATQSSIDLAVARSHAANRERRAVPAQRMIRIGEPGRKGLRTYVQLFVNIATPNDVKCDVAQSSAQVYAYGFDTDIDACEALYSSLLVQMVKASDAYIKSGKYREKEQVAGVTARLNFQLAFAARIGARLTSAKDEATAENLAASATSAGTALALRDKEIELRDFYSETSKARGTWRGSRASAGYSDAARRAGDRAGRSARLGTAPELGAARGQLK</sequence>
<reference evidence="4 5" key="1">
    <citation type="submission" date="2019-05" db="EMBL/GenBank/DDBJ databases">
        <authorList>
            <person name="Lee S.D."/>
        </authorList>
    </citation>
    <scope>NUCLEOTIDE SEQUENCE [LARGE SCALE GENOMIC DNA]</scope>
    <source>
        <strain evidence="4 5">YC2-7</strain>
    </source>
</reference>
<feature type="domain" description="DUF2786" evidence="2">
    <location>
        <begin position="5"/>
        <end position="43"/>
    </location>
</feature>
<feature type="domain" description="DUF7168" evidence="3">
    <location>
        <begin position="97"/>
        <end position="187"/>
    </location>
</feature>